<comment type="caution">
    <text evidence="2">The sequence shown here is derived from an EMBL/GenBank/DDBJ whole genome shotgun (WGS) entry which is preliminary data.</text>
</comment>
<dbReference type="SUPFAM" id="SSF51658">
    <property type="entry name" value="Xylose isomerase-like"/>
    <property type="match status" value="1"/>
</dbReference>
<dbReference type="Proteomes" id="UP000230392">
    <property type="component" value="Unassembled WGS sequence"/>
</dbReference>
<protein>
    <recommendedName>
        <fullName evidence="1">Xylose isomerase-like TIM barrel domain-containing protein</fullName>
    </recommendedName>
</protein>
<dbReference type="InterPro" id="IPR036237">
    <property type="entry name" value="Xyl_isomerase-like_sf"/>
</dbReference>
<evidence type="ECO:0000313" key="2">
    <source>
        <dbReference type="EMBL" id="PIP16231.1"/>
    </source>
</evidence>
<dbReference type="AlphaFoldDB" id="A0A2G9YCG8"/>
<proteinExistence type="predicted"/>
<dbReference type="Gene3D" id="3.20.20.150">
    <property type="entry name" value="Divalent-metal-dependent TIM barrel enzymes"/>
    <property type="match status" value="1"/>
</dbReference>
<evidence type="ECO:0000313" key="3">
    <source>
        <dbReference type="Proteomes" id="UP000230392"/>
    </source>
</evidence>
<sequence length="274" mass="30533">MKVSLFSQSLFAFDLSRAITATAEIGFSTIELACINPHFDLETARKNPEEVAGQIEQAGLTVSALSLFNTFTEPGLLDEQVESAITYIRLAPLFRTKILKLTPGPPGSAEATEEHWQSFINALNRLIPLAREKGVRLAVETHMRQLTDTLASSQRLMEMTPADTVGMTVDFSNLAFAGEKMTEVIGVLKSRMYHTHIKNGYIDSQGEWHFQRLDQGLVNYPEVLKLLCDAGYAGFLSIECLSQQATEAPVETARKDLEILKDYISQLNYKQGER</sequence>
<accession>A0A2G9YCG8</accession>
<dbReference type="EMBL" id="PCRF01000169">
    <property type="protein sequence ID" value="PIP16231.1"/>
    <property type="molecule type" value="Genomic_DNA"/>
</dbReference>
<feature type="domain" description="Xylose isomerase-like TIM barrel" evidence="1">
    <location>
        <begin position="20"/>
        <end position="262"/>
    </location>
</feature>
<dbReference type="InterPro" id="IPR050312">
    <property type="entry name" value="IolE/XylAMocC-like"/>
</dbReference>
<reference evidence="2 3" key="1">
    <citation type="submission" date="2017-09" db="EMBL/GenBank/DDBJ databases">
        <title>Depth-based differentiation of microbial function through sediment-hosted aquifers and enrichment of novel symbionts in the deep terrestrial subsurface.</title>
        <authorList>
            <person name="Probst A.J."/>
            <person name="Ladd B."/>
            <person name="Jarett J.K."/>
            <person name="Geller-Mcgrath D.E."/>
            <person name="Sieber C.M."/>
            <person name="Emerson J.B."/>
            <person name="Anantharaman K."/>
            <person name="Thomas B.C."/>
            <person name="Malmstrom R."/>
            <person name="Stieglmeier M."/>
            <person name="Klingl A."/>
            <person name="Woyke T."/>
            <person name="Ryan C.M."/>
            <person name="Banfield J.F."/>
        </authorList>
    </citation>
    <scope>NUCLEOTIDE SEQUENCE [LARGE SCALE GENOMIC DNA]</scope>
    <source>
        <strain evidence="2">CG23_combo_of_CG06-09_8_20_14_all_48_7</strain>
    </source>
</reference>
<name>A0A2G9YCG8_9BACT</name>
<dbReference type="InterPro" id="IPR013022">
    <property type="entry name" value="Xyl_isomerase-like_TIM-brl"/>
</dbReference>
<organism evidence="2 3">
    <name type="scientific">bacterium (Candidatus Ratteibacteria) CG23_combo_of_CG06-09_8_20_14_all_48_7</name>
    <dbReference type="NCBI Taxonomy" id="2014292"/>
    <lineage>
        <taxon>Bacteria</taxon>
        <taxon>Candidatus Ratteibacteria</taxon>
    </lineage>
</organism>
<gene>
    <name evidence="2" type="ORF">COX46_03485</name>
</gene>
<dbReference type="PANTHER" id="PTHR12110:SF41">
    <property type="entry name" value="INOSOSE DEHYDRATASE"/>
    <property type="match status" value="1"/>
</dbReference>
<dbReference type="PANTHER" id="PTHR12110">
    <property type="entry name" value="HYDROXYPYRUVATE ISOMERASE"/>
    <property type="match status" value="1"/>
</dbReference>
<dbReference type="Pfam" id="PF01261">
    <property type="entry name" value="AP_endonuc_2"/>
    <property type="match status" value="1"/>
</dbReference>
<evidence type="ECO:0000259" key="1">
    <source>
        <dbReference type="Pfam" id="PF01261"/>
    </source>
</evidence>